<sequence>MKETRQKYSGCDSILCVTVAILVLIGIVMVFSSSAAYTEHNDSFYFLKRQVLWCLLGTGLLLITKNLDYHKLHQYTYPIMIFTFLLLVVVMFPEFSKKVGGARRWLAFQGLSFQPSELAKFTLVLFIAKSLVKRADKLRSFAYGYLPNLIVLGFFFIPIFFQPDFGTVMVILAVTFTMLFIAGLRKKFLFLSILAIIPIVALAILFAEYRTRRIIAFLNPWEDPSGVGFQVIQSFYAFGRGGFWGAGLGESSQKLYRLPEAHTDFIFSVIGEELGFVGTTAIVLLFLIFIWRGFLTAYQAKDPFGTHLATGLTLLIGLQAFINLGVASGLLPTKGLTLPFISMGGSSMLVTMLSVGVILNISEQTAKH</sequence>
<evidence type="ECO:0000256" key="1">
    <source>
        <dbReference type="ARBA" id="ARBA00004651"/>
    </source>
</evidence>
<reference evidence="18" key="1">
    <citation type="submission" date="2018-05" db="EMBL/GenBank/DDBJ databases">
        <authorList>
            <person name="Lanie J.A."/>
            <person name="Ng W.-L."/>
            <person name="Kazmierczak K.M."/>
            <person name="Andrzejewski T.M."/>
            <person name="Davidsen T.M."/>
            <person name="Wayne K.J."/>
            <person name="Tettelin H."/>
            <person name="Glass J.I."/>
            <person name="Rusch D."/>
            <person name="Podicherti R."/>
            <person name="Tsui H.-C.T."/>
            <person name="Winkler M.E."/>
        </authorList>
    </citation>
    <scope>NUCLEOTIDE SEQUENCE</scope>
</reference>
<keyword evidence="13" id="KW-0961">Cell wall biogenesis/degradation</keyword>
<evidence type="ECO:0000256" key="12">
    <source>
        <dbReference type="ARBA" id="ARBA00023306"/>
    </source>
</evidence>
<keyword evidence="8" id="KW-0133">Cell shape</keyword>
<feature type="transmembrane region" description="Helical" evidence="17">
    <location>
        <begin position="188"/>
        <end position="207"/>
    </location>
</feature>
<dbReference type="GO" id="GO:0051301">
    <property type="term" value="P:cell division"/>
    <property type="evidence" value="ECO:0007669"/>
    <property type="project" value="UniProtKB-KW"/>
</dbReference>
<keyword evidence="12" id="KW-0131">Cell cycle</keyword>
<dbReference type="AlphaFoldDB" id="A0A381TJE9"/>
<dbReference type="GO" id="GO:0005886">
    <property type="term" value="C:plasma membrane"/>
    <property type="evidence" value="ECO:0007669"/>
    <property type="project" value="UniProtKB-SubCell"/>
</dbReference>
<dbReference type="PANTHER" id="PTHR30474:SF2">
    <property type="entry name" value="PEPTIDOGLYCAN GLYCOSYLTRANSFERASE FTSW-RELATED"/>
    <property type="match status" value="1"/>
</dbReference>
<dbReference type="NCBIfam" id="TIGR02614">
    <property type="entry name" value="ftsW"/>
    <property type="match status" value="1"/>
</dbReference>
<name>A0A381TJE9_9ZZZZ</name>
<dbReference type="Pfam" id="PF01098">
    <property type="entry name" value="FTSW_RODA_SPOVE"/>
    <property type="match status" value="1"/>
</dbReference>
<gene>
    <name evidence="18" type="ORF">METZ01_LOCUS69070</name>
</gene>
<keyword evidence="11 17" id="KW-0472">Membrane</keyword>
<dbReference type="GO" id="GO:0015648">
    <property type="term" value="F:lipid-linked peptidoglycan transporter activity"/>
    <property type="evidence" value="ECO:0007669"/>
    <property type="project" value="TreeGrafter"/>
</dbReference>
<organism evidence="18">
    <name type="scientific">marine metagenome</name>
    <dbReference type="NCBI Taxonomy" id="408172"/>
    <lineage>
        <taxon>unclassified sequences</taxon>
        <taxon>metagenomes</taxon>
        <taxon>ecological metagenomes</taxon>
    </lineage>
</organism>
<keyword evidence="10 17" id="KW-1133">Transmembrane helix</keyword>
<accession>A0A381TJE9</accession>
<evidence type="ECO:0000256" key="14">
    <source>
        <dbReference type="ARBA" id="ARBA00032370"/>
    </source>
</evidence>
<evidence type="ECO:0000256" key="15">
    <source>
        <dbReference type="ARBA" id="ARBA00044770"/>
    </source>
</evidence>
<evidence type="ECO:0000256" key="4">
    <source>
        <dbReference type="ARBA" id="ARBA00022618"/>
    </source>
</evidence>
<keyword evidence="9" id="KW-0573">Peptidoglycan synthesis</keyword>
<evidence type="ECO:0000256" key="3">
    <source>
        <dbReference type="ARBA" id="ARBA00022475"/>
    </source>
</evidence>
<comment type="catalytic activity">
    <reaction evidence="16">
        <text>[GlcNAc-(1-&gt;4)-Mur2Ac(oyl-L-Ala-gamma-D-Glu-L-Lys-D-Ala-D-Ala)](n)-di-trans,octa-cis-undecaprenyl diphosphate + beta-D-GlcNAc-(1-&gt;4)-Mur2Ac(oyl-L-Ala-gamma-D-Glu-L-Lys-D-Ala-D-Ala)-di-trans,octa-cis-undecaprenyl diphosphate = [GlcNAc-(1-&gt;4)-Mur2Ac(oyl-L-Ala-gamma-D-Glu-L-Lys-D-Ala-D-Ala)](n+1)-di-trans,octa-cis-undecaprenyl diphosphate + di-trans,octa-cis-undecaprenyl diphosphate + H(+)</text>
        <dbReference type="Rhea" id="RHEA:23708"/>
        <dbReference type="Rhea" id="RHEA-COMP:9602"/>
        <dbReference type="Rhea" id="RHEA-COMP:9603"/>
        <dbReference type="ChEBI" id="CHEBI:15378"/>
        <dbReference type="ChEBI" id="CHEBI:58405"/>
        <dbReference type="ChEBI" id="CHEBI:60033"/>
        <dbReference type="ChEBI" id="CHEBI:78435"/>
        <dbReference type="EC" id="2.4.99.28"/>
    </reaction>
</comment>
<dbReference type="InterPro" id="IPR001182">
    <property type="entry name" value="FtsW/RodA"/>
</dbReference>
<evidence type="ECO:0000256" key="10">
    <source>
        <dbReference type="ARBA" id="ARBA00022989"/>
    </source>
</evidence>
<dbReference type="EMBL" id="UINC01004698">
    <property type="protein sequence ID" value="SVA16216.1"/>
    <property type="molecule type" value="Genomic_DNA"/>
</dbReference>
<evidence type="ECO:0000256" key="9">
    <source>
        <dbReference type="ARBA" id="ARBA00022984"/>
    </source>
</evidence>
<evidence type="ECO:0000313" key="18">
    <source>
        <dbReference type="EMBL" id="SVA16216.1"/>
    </source>
</evidence>
<evidence type="ECO:0000256" key="16">
    <source>
        <dbReference type="ARBA" id="ARBA00049902"/>
    </source>
</evidence>
<evidence type="ECO:0000256" key="7">
    <source>
        <dbReference type="ARBA" id="ARBA00022692"/>
    </source>
</evidence>
<dbReference type="GO" id="GO:0032153">
    <property type="term" value="C:cell division site"/>
    <property type="evidence" value="ECO:0007669"/>
    <property type="project" value="TreeGrafter"/>
</dbReference>
<feature type="transmembrane region" description="Helical" evidence="17">
    <location>
        <begin position="307"/>
        <end position="331"/>
    </location>
</feature>
<evidence type="ECO:0000256" key="17">
    <source>
        <dbReference type="SAM" id="Phobius"/>
    </source>
</evidence>
<proteinExistence type="predicted"/>
<dbReference type="GO" id="GO:0008360">
    <property type="term" value="P:regulation of cell shape"/>
    <property type="evidence" value="ECO:0007669"/>
    <property type="project" value="UniProtKB-KW"/>
</dbReference>
<evidence type="ECO:0000256" key="8">
    <source>
        <dbReference type="ARBA" id="ARBA00022960"/>
    </source>
</evidence>
<keyword evidence="4" id="KW-0132">Cell division</keyword>
<feature type="transmembrane region" description="Helical" evidence="17">
    <location>
        <begin position="337"/>
        <end position="361"/>
    </location>
</feature>
<keyword evidence="3" id="KW-1003">Cell membrane</keyword>
<dbReference type="InterPro" id="IPR013437">
    <property type="entry name" value="FtsW"/>
</dbReference>
<feature type="transmembrane region" description="Helical" evidence="17">
    <location>
        <begin position="75"/>
        <end position="93"/>
    </location>
</feature>
<feature type="transmembrane region" description="Helical" evidence="17">
    <location>
        <begin position="274"/>
        <end position="295"/>
    </location>
</feature>
<protein>
    <recommendedName>
        <fullName evidence="15">peptidoglycan glycosyltransferase</fullName>
        <ecNumber evidence="15">2.4.99.28</ecNumber>
    </recommendedName>
    <alternativeName>
        <fullName evidence="14">Peptidoglycan polymerase</fullName>
    </alternativeName>
</protein>
<evidence type="ECO:0000256" key="5">
    <source>
        <dbReference type="ARBA" id="ARBA00022676"/>
    </source>
</evidence>
<dbReference type="GO" id="GO:0009252">
    <property type="term" value="P:peptidoglycan biosynthetic process"/>
    <property type="evidence" value="ECO:0007669"/>
    <property type="project" value="UniProtKB-KW"/>
</dbReference>
<evidence type="ECO:0000256" key="2">
    <source>
        <dbReference type="ARBA" id="ARBA00004752"/>
    </source>
</evidence>
<dbReference type="EC" id="2.4.99.28" evidence="15"/>
<comment type="subcellular location">
    <subcellularLocation>
        <location evidence="1">Cell membrane</location>
        <topology evidence="1">Multi-pass membrane protein</topology>
    </subcellularLocation>
</comment>
<comment type="pathway">
    <text evidence="2">Cell wall biogenesis; peptidoglycan biosynthesis.</text>
</comment>
<feature type="transmembrane region" description="Helical" evidence="17">
    <location>
        <begin position="140"/>
        <end position="159"/>
    </location>
</feature>
<dbReference type="GO" id="GO:0008955">
    <property type="term" value="F:peptidoglycan glycosyltransferase activity"/>
    <property type="evidence" value="ECO:0007669"/>
    <property type="project" value="UniProtKB-EC"/>
</dbReference>
<feature type="transmembrane region" description="Helical" evidence="17">
    <location>
        <begin position="12"/>
        <end position="32"/>
    </location>
</feature>
<dbReference type="PANTHER" id="PTHR30474">
    <property type="entry name" value="CELL CYCLE PROTEIN"/>
    <property type="match status" value="1"/>
</dbReference>
<keyword evidence="6" id="KW-0808">Transferase</keyword>
<evidence type="ECO:0000256" key="11">
    <source>
        <dbReference type="ARBA" id="ARBA00023136"/>
    </source>
</evidence>
<keyword evidence="5" id="KW-0328">Glycosyltransferase</keyword>
<keyword evidence="7 17" id="KW-0812">Transmembrane</keyword>
<evidence type="ECO:0000256" key="6">
    <source>
        <dbReference type="ARBA" id="ARBA00022679"/>
    </source>
</evidence>
<dbReference type="GO" id="GO:0071555">
    <property type="term" value="P:cell wall organization"/>
    <property type="evidence" value="ECO:0007669"/>
    <property type="project" value="UniProtKB-KW"/>
</dbReference>
<evidence type="ECO:0000256" key="13">
    <source>
        <dbReference type="ARBA" id="ARBA00023316"/>
    </source>
</evidence>
<feature type="transmembrane region" description="Helical" evidence="17">
    <location>
        <begin position="165"/>
        <end position="181"/>
    </location>
</feature>